<proteinExistence type="predicted"/>
<dbReference type="RefSeq" id="WP_328939317.1">
    <property type="nucleotide sequence ID" value="NZ_CP108133.1"/>
</dbReference>
<dbReference type="PANTHER" id="PTHR33498">
    <property type="entry name" value="TRANSPOSASE FOR INSERTION SEQUENCE ELEMENT IS1557"/>
    <property type="match status" value="1"/>
</dbReference>
<protein>
    <recommendedName>
        <fullName evidence="3">Transposase</fullName>
    </recommendedName>
</protein>
<reference evidence="1" key="1">
    <citation type="submission" date="2022-10" db="EMBL/GenBank/DDBJ databases">
        <title>The complete genomes of actinobacterial strains from the NBC collection.</title>
        <authorList>
            <person name="Joergensen T.S."/>
            <person name="Alvarez Arevalo M."/>
            <person name="Sterndorff E.B."/>
            <person name="Faurdal D."/>
            <person name="Vuksanovic O."/>
            <person name="Mourched A.-S."/>
            <person name="Charusanti P."/>
            <person name="Shaw S."/>
            <person name="Blin K."/>
            <person name="Weber T."/>
        </authorList>
    </citation>
    <scope>NUCLEOTIDE SEQUENCE</scope>
    <source>
        <strain evidence="1">NBC_00189</strain>
    </source>
</reference>
<dbReference type="InterPro" id="IPR047951">
    <property type="entry name" value="Transpos_ISL3"/>
</dbReference>
<sequence>MSAVGEDQHALAQGIATTYNSGINEGRITDVKRQKRLMARRANVSVLRHRVALIAHLRRRHADRPTTVPR</sequence>
<organism evidence="1 2">
    <name type="scientific">Streptomyces tauricus</name>
    <dbReference type="NCBI Taxonomy" id="68274"/>
    <lineage>
        <taxon>Bacteria</taxon>
        <taxon>Bacillati</taxon>
        <taxon>Actinomycetota</taxon>
        <taxon>Actinomycetes</taxon>
        <taxon>Kitasatosporales</taxon>
        <taxon>Streptomycetaceae</taxon>
        <taxon>Streptomyces</taxon>
        <taxon>Streptomyces aurantiacus group</taxon>
    </lineage>
</organism>
<evidence type="ECO:0000313" key="1">
    <source>
        <dbReference type="EMBL" id="WTP53537.1"/>
    </source>
</evidence>
<evidence type="ECO:0000313" key="2">
    <source>
        <dbReference type="Proteomes" id="UP001432166"/>
    </source>
</evidence>
<gene>
    <name evidence="1" type="ORF">OG288_37595</name>
</gene>
<evidence type="ECO:0008006" key="3">
    <source>
        <dbReference type="Google" id="ProtNLM"/>
    </source>
</evidence>
<name>A0ABZ1JPH3_9ACTN</name>
<accession>A0ABZ1JPH3</accession>
<dbReference type="EMBL" id="CP108133">
    <property type="protein sequence ID" value="WTP53537.1"/>
    <property type="molecule type" value="Genomic_DNA"/>
</dbReference>
<dbReference type="PANTHER" id="PTHR33498:SF1">
    <property type="entry name" value="TRANSPOSASE FOR INSERTION SEQUENCE ELEMENT IS1557"/>
    <property type="match status" value="1"/>
</dbReference>
<keyword evidence="2" id="KW-1185">Reference proteome</keyword>
<dbReference type="Proteomes" id="UP001432166">
    <property type="component" value="Chromosome"/>
</dbReference>